<sequence>MSSPLVTLHNATCGYGARDILTDVDLEIRAGEAVALLGSNGAGKSTLLKAITGLAALRGMATIDASLGYVPQYQDSDLSFPVTAYKVVEMGLLPSVSWWHRCTSMRSYRGHVLNALRQVGMEHLAETRFGQLSGGQRQRVLIARALVSAPELVLLDEPFNGLDQESRRILIQIIADLKEAGIALLVSTHDPILAQHTCDWAAFVIDGKVRTMGTEEAVETYMEQGARL</sequence>
<protein>
    <submittedName>
        <fullName evidence="5">ABC transporter</fullName>
    </submittedName>
</protein>
<evidence type="ECO:0000256" key="1">
    <source>
        <dbReference type="ARBA" id="ARBA00022448"/>
    </source>
</evidence>
<reference evidence="5 6" key="1">
    <citation type="submission" date="2017-09" db="EMBL/GenBank/DDBJ databases">
        <title>Draft Genome Sequence of Corynebacterium accolens AH4003.</title>
        <authorList>
            <person name="Chen Y."/>
            <person name="Oosthuysen W.F."/>
            <person name="Kelley S."/>
            <person name="Horswill A."/>
        </authorList>
    </citation>
    <scope>NUCLEOTIDE SEQUENCE [LARGE SCALE GENOMIC DNA]</scope>
    <source>
        <strain evidence="5 6">AH4003</strain>
    </source>
</reference>
<gene>
    <name evidence="5" type="ORF">COM45_00475</name>
</gene>
<dbReference type="InterPro" id="IPR003439">
    <property type="entry name" value="ABC_transporter-like_ATP-bd"/>
</dbReference>
<keyword evidence="2" id="KW-0547">Nucleotide-binding</keyword>
<proteinExistence type="predicted"/>
<dbReference type="Pfam" id="PF00005">
    <property type="entry name" value="ABC_tran"/>
    <property type="match status" value="1"/>
</dbReference>
<dbReference type="SUPFAM" id="SSF52540">
    <property type="entry name" value="P-loop containing nucleoside triphosphate hydrolases"/>
    <property type="match status" value="1"/>
</dbReference>
<accession>A0A2A4ALX4</accession>
<keyword evidence="3" id="KW-0067">ATP-binding</keyword>
<keyword evidence="1" id="KW-0813">Transport</keyword>
<dbReference type="PROSITE" id="PS50893">
    <property type="entry name" value="ABC_TRANSPORTER_2"/>
    <property type="match status" value="1"/>
</dbReference>
<evidence type="ECO:0000256" key="3">
    <source>
        <dbReference type="ARBA" id="ARBA00022840"/>
    </source>
</evidence>
<dbReference type="InterPro" id="IPR017871">
    <property type="entry name" value="ABC_transporter-like_CS"/>
</dbReference>
<evidence type="ECO:0000313" key="6">
    <source>
        <dbReference type="Proteomes" id="UP000218690"/>
    </source>
</evidence>
<evidence type="ECO:0000259" key="4">
    <source>
        <dbReference type="PROSITE" id="PS50893"/>
    </source>
</evidence>
<dbReference type="InterPro" id="IPR050153">
    <property type="entry name" value="Metal_Ion_Import_ABC"/>
</dbReference>
<dbReference type="InterPro" id="IPR003593">
    <property type="entry name" value="AAA+_ATPase"/>
</dbReference>
<dbReference type="InterPro" id="IPR027417">
    <property type="entry name" value="P-loop_NTPase"/>
</dbReference>
<dbReference type="GO" id="GO:0005524">
    <property type="term" value="F:ATP binding"/>
    <property type="evidence" value="ECO:0007669"/>
    <property type="project" value="UniProtKB-KW"/>
</dbReference>
<dbReference type="AlphaFoldDB" id="A0A2A4ALX4"/>
<dbReference type="PROSITE" id="PS00211">
    <property type="entry name" value="ABC_TRANSPORTER_1"/>
    <property type="match status" value="1"/>
</dbReference>
<name>A0A2A4ALX4_9CORY</name>
<dbReference type="Proteomes" id="UP000218690">
    <property type="component" value="Unassembled WGS sequence"/>
</dbReference>
<dbReference type="GO" id="GO:0016887">
    <property type="term" value="F:ATP hydrolysis activity"/>
    <property type="evidence" value="ECO:0007669"/>
    <property type="project" value="InterPro"/>
</dbReference>
<dbReference type="PANTHER" id="PTHR42734">
    <property type="entry name" value="METAL TRANSPORT SYSTEM ATP-BINDING PROTEIN TM_0124-RELATED"/>
    <property type="match status" value="1"/>
</dbReference>
<dbReference type="EMBL" id="NWBP01000001">
    <property type="protein sequence ID" value="PCC83933.1"/>
    <property type="molecule type" value="Genomic_DNA"/>
</dbReference>
<dbReference type="SMART" id="SM00382">
    <property type="entry name" value="AAA"/>
    <property type="match status" value="1"/>
</dbReference>
<organism evidence="5 6">
    <name type="scientific">Corynebacterium accolens</name>
    <dbReference type="NCBI Taxonomy" id="38284"/>
    <lineage>
        <taxon>Bacteria</taxon>
        <taxon>Bacillati</taxon>
        <taxon>Actinomycetota</taxon>
        <taxon>Actinomycetes</taxon>
        <taxon>Mycobacteriales</taxon>
        <taxon>Corynebacteriaceae</taxon>
        <taxon>Corynebacterium</taxon>
    </lineage>
</organism>
<evidence type="ECO:0000313" key="5">
    <source>
        <dbReference type="EMBL" id="PCC83933.1"/>
    </source>
</evidence>
<feature type="domain" description="ABC transporter" evidence="4">
    <location>
        <begin position="6"/>
        <end position="228"/>
    </location>
</feature>
<evidence type="ECO:0000256" key="2">
    <source>
        <dbReference type="ARBA" id="ARBA00022741"/>
    </source>
</evidence>
<comment type="caution">
    <text evidence="5">The sequence shown here is derived from an EMBL/GenBank/DDBJ whole genome shotgun (WGS) entry which is preliminary data.</text>
</comment>
<dbReference type="Gene3D" id="3.40.50.300">
    <property type="entry name" value="P-loop containing nucleotide triphosphate hydrolases"/>
    <property type="match status" value="1"/>
</dbReference>